<dbReference type="SUPFAM" id="SSF103473">
    <property type="entry name" value="MFS general substrate transporter"/>
    <property type="match status" value="1"/>
</dbReference>
<evidence type="ECO:0000313" key="6">
    <source>
        <dbReference type="Proteomes" id="UP000295192"/>
    </source>
</evidence>
<feature type="transmembrane region" description="Helical" evidence="3">
    <location>
        <begin position="165"/>
        <end position="189"/>
    </location>
</feature>
<feature type="transmembrane region" description="Helical" evidence="3">
    <location>
        <begin position="551"/>
        <end position="571"/>
    </location>
</feature>
<dbReference type="AlphaFoldDB" id="A0A484ATM7"/>
<dbReference type="EMBL" id="LSRL02000818">
    <property type="protein sequence ID" value="TDG39774.1"/>
    <property type="molecule type" value="Genomic_DNA"/>
</dbReference>
<feature type="transmembrane region" description="Helical" evidence="3">
    <location>
        <begin position="514"/>
        <end position="539"/>
    </location>
</feature>
<evidence type="ECO:0000256" key="1">
    <source>
        <dbReference type="ARBA" id="ARBA00004141"/>
    </source>
</evidence>
<dbReference type="Gene3D" id="1.20.1250.20">
    <property type="entry name" value="MFS general substrate transporter like domains"/>
    <property type="match status" value="2"/>
</dbReference>
<feature type="compositionally biased region" description="Basic and acidic residues" evidence="2">
    <location>
        <begin position="1"/>
        <end position="12"/>
    </location>
</feature>
<evidence type="ECO:0000259" key="4">
    <source>
        <dbReference type="PROSITE" id="PS50850"/>
    </source>
</evidence>
<dbReference type="PROSITE" id="PS50850">
    <property type="entry name" value="MFS"/>
    <property type="match status" value="1"/>
</dbReference>
<evidence type="ECO:0000256" key="2">
    <source>
        <dbReference type="SAM" id="MobiDB-lite"/>
    </source>
</evidence>
<feature type="transmembrane region" description="Helical" evidence="3">
    <location>
        <begin position="580"/>
        <end position="599"/>
    </location>
</feature>
<dbReference type="Pfam" id="PF07690">
    <property type="entry name" value="MFS_1"/>
    <property type="match status" value="2"/>
</dbReference>
<gene>
    <name evidence="5" type="ORF">AWZ03_013803</name>
</gene>
<feature type="transmembrane region" description="Helical" evidence="3">
    <location>
        <begin position="195"/>
        <end position="216"/>
    </location>
</feature>
<comment type="subcellular location">
    <subcellularLocation>
        <location evidence="1">Membrane</location>
        <topology evidence="1">Multi-pass membrane protein</topology>
    </subcellularLocation>
</comment>
<dbReference type="PANTHER" id="PTHR11360">
    <property type="entry name" value="MONOCARBOXYLATE TRANSPORTER"/>
    <property type="match status" value="1"/>
</dbReference>
<dbReference type="GO" id="GO:0016020">
    <property type="term" value="C:membrane"/>
    <property type="evidence" value="ECO:0007669"/>
    <property type="project" value="UniProtKB-SubCell"/>
</dbReference>
<protein>
    <recommendedName>
        <fullName evidence="4">Major facilitator superfamily (MFS) profile domain-containing protein</fullName>
    </recommendedName>
</protein>
<feature type="compositionally biased region" description="Polar residues" evidence="2">
    <location>
        <begin position="33"/>
        <end position="69"/>
    </location>
</feature>
<comment type="caution">
    <text evidence="5">The sequence shown here is derived from an EMBL/GenBank/DDBJ whole genome shotgun (WGS) entry which is preliminary data.</text>
</comment>
<feature type="transmembrane region" description="Helical" evidence="3">
    <location>
        <begin position="605"/>
        <end position="627"/>
    </location>
</feature>
<proteinExistence type="predicted"/>
<keyword evidence="3" id="KW-1133">Transmembrane helix</keyword>
<feature type="transmembrane region" description="Helical" evidence="3">
    <location>
        <begin position="664"/>
        <end position="687"/>
    </location>
</feature>
<feature type="domain" description="Major facilitator superfamily (MFS) profile" evidence="4">
    <location>
        <begin position="508"/>
        <end position="704"/>
    </location>
</feature>
<keyword evidence="3" id="KW-0812">Transmembrane</keyword>
<feature type="transmembrane region" description="Helical" evidence="3">
    <location>
        <begin position="135"/>
        <end position="153"/>
    </location>
</feature>
<accession>A0A484ATM7</accession>
<evidence type="ECO:0000313" key="5">
    <source>
        <dbReference type="EMBL" id="TDG39774.1"/>
    </source>
</evidence>
<dbReference type="InterPro" id="IPR020846">
    <property type="entry name" value="MFS_dom"/>
</dbReference>
<evidence type="ECO:0000256" key="3">
    <source>
        <dbReference type="SAM" id="Phobius"/>
    </source>
</evidence>
<dbReference type="FunFam" id="1.20.1250.20:FF:000383">
    <property type="entry name" value="Blast:Monocarboxylate transporter 13"/>
    <property type="match status" value="1"/>
</dbReference>
<feature type="transmembrane region" description="Helical" evidence="3">
    <location>
        <begin position="248"/>
        <end position="272"/>
    </location>
</feature>
<reference evidence="5 6" key="1">
    <citation type="journal article" date="2019" name="J. Hered.">
        <title>An Improved Genome Assembly for Drosophila navojoa, the Basal Species in the mojavensis Cluster.</title>
        <authorList>
            <person name="Vanderlinde T."/>
            <person name="Dupim E.G."/>
            <person name="Nazario-Yepiz N.O."/>
            <person name="Carvalho A.B."/>
        </authorList>
    </citation>
    <scope>NUCLEOTIDE SEQUENCE [LARGE SCALE GENOMIC DNA]</scope>
    <source>
        <strain evidence="5">Navoj_Jal97</strain>
        <tissue evidence="5">Whole organism</tissue>
    </source>
</reference>
<dbReference type="Proteomes" id="UP000295192">
    <property type="component" value="Unassembled WGS sequence"/>
</dbReference>
<dbReference type="OMA" id="IGMSIMM"/>
<dbReference type="OrthoDB" id="410267at2759"/>
<feature type="region of interest" description="Disordered" evidence="2">
    <location>
        <begin position="1"/>
        <end position="85"/>
    </location>
</feature>
<feature type="transmembrane region" description="Helical" evidence="3">
    <location>
        <begin position="639"/>
        <end position="658"/>
    </location>
</feature>
<sequence>MEFNGKQEDGSHDNNSNNSSNSSNGNHSLSSAAMKTSKCQQPSALAAPASTTMDKSTLTQKNYASVYNETTKPKKPKRRDKSDLGPDFVAPDGGWGWVICVAAGLNNFFMFPALQQYGLIYRARMSTLGFDAKETTIIVNVVMTLSSLVGIFNGAMFRRFTFRQVALAGASLGFLGIFGSAFCTTFWQYIICLSLIYGVGLGLAMAAVSLAVNTYFKQSRRRATGFSWTITGLGPIIFPYVSTFLLDYYGSLGTILVYAGIAFNAVLCALTLQPVMRHVRKPEKPEPDSVDPKDQPELLEANGNLLSAGSDPWSDYECKYCQYQKRAKRGIFSSQYLFNDDDPEHPGYEITDPGTPMLARANDGWFGSKLSLASERRQVLLRQASVSVATSAATKLSRDNLDKLEEANEADRLQRQQESAMGLSKPNYFNRERGDLGRYASKTSIYSKPGGEEPLRCTCAEDKAVLEKSAEALRLQEQALQAAVEAEEVAKRKMKFRQKVAKFFDLDLLRNVTFVNLVVGMSIMMFGEMNFSVLTPFILNSYGYTNEQCSLVMSLLACMDISVRFLAPLFLEKVNLDNRVLFAFGIICIAVGRVIVTMASSFNVIVAVFLLIGFGKGFRTIFSPLIIPSYVPLRRLPAASGLQLIFNTLFSFAMGPLLGVITNAYGYSATIHCLNFLTGLALLMWIAESAIRRALGKPYSPPEQ</sequence>
<feature type="compositionally biased region" description="Low complexity" evidence="2">
    <location>
        <begin position="13"/>
        <end position="31"/>
    </location>
</feature>
<organism evidence="5 6">
    <name type="scientific">Drosophila navojoa</name>
    <name type="common">Fruit fly</name>
    <dbReference type="NCBI Taxonomy" id="7232"/>
    <lineage>
        <taxon>Eukaryota</taxon>
        <taxon>Metazoa</taxon>
        <taxon>Ecdysozoa</taxon>
        <taxon>Arthropoda</taxon>
        <taxon>Hexapoda</taxon>
        <taxon>Insecta</taxon>
        <taxon>Pterygota</taxon>
        <taxon>Neoptera</taxon>
        <taxon>Endopterygota</taxon>
        <taxon>Diptera</taxon>
        <taxon>Brachycera</taxon>
        <taxon>Muscomorpha</taxon>
        <taxon>Ephydroidea</taxon>
        <taxon>Drosophilidae</taxon>
        <taxon>Drosophila</taxon>
    </lineage>
</organism>
<feature type="transmembrane region" description="Helical" evidence="3">
    <location>
        <begin position="223"/>
        <end position="242"/>
    </location>
</feature>
<dbReference type="InterPro" id="IPR050327">
    <property type="entry name" value="Proton-linked_MCT"/>
</dbReference>
<keyword evidence="3" id="KW-0472">Membrane</keyword>
<feature type="transmembrane region" description="Helical" evidence="3">
    <location>
        <begin position="94"/>
        <end position="115"/>
    </location>
</feature>
<dbReference type="InterPro" id="IPR011701">
    <property type="entry name" value="MFS"/>
</dbReference>
<keyword evidence="6" id="KW-1185">Reference proteome</keyword>
<dbReference type="PANTHER" id="PTHR11360:SF8">
    <property type="entry name" value="BCDNA.LD28120-RELATED"/>
    <property type="match status" value="1"/>
</dbReference>
<name>A0A484ATM7_DRONA</name>
<dbReference type="GO" id="GO:0008028">
    <property type="term" value="F:monocarboxylic acid transmembrane transporter activity"/>
    <property type="evidence" value="ECO:0007669"/>
    <property type="project" value="TreeGrafter"/>
</dbReference>
<dbReference type="InterPro" id="IPR036259">
    <property type="entry name" value="MFS_trans_sf"/>
</dbReference>